<evidence type="ECO:0000256" key="11">
    <source>
        <dbReference type="ARBA" id="ARBA00022989"/>
    </source>
</evidence>
<dbReference type="InterPro" id="IPR003594">
    <property type="entry name" value="HATPase_dom"/>
</dbReference>
<dbReference type="PANTHER" id="PTHR45528">
    <property type="entry name" value="SENSOR HISTIDINE KINASE CPXA"/>
    <property type="match status" value="1"/>
</dbReference>
<evidence type="ECO:0000256" key="14">
    <source>
        <dbReference type="SAM" id="Phobius"/>
    </source>
</evidence>
<dbReference type="GO" id="GO:0005524">
    <property type="term" value="F:ATP binding"/>
    <property type="evidence" value="ECO:0007669"/>
    <property type="project" value="UniProtKB-KW"/>
</dbReference>
<dbReference type="SMART" id="SM00387">
    <property type="entry name" value="HATPase_c"/>
    <property type="match status" value="1"/>
</dbReference>
<dbReference type="GO" id="GO:0005886">
    <property type="term" value="C:plasma membrane"/>
    <property type="evidence" value="ECO:0007669"/>
    <property type="project" value="UniProtKB-SubCell"/>
</dbReference>
<sequence>MGEKIRLTAKEKSELLIEGVVTVILLLLLNFAIVVMINQMIASSPQWQEAIFTIKSTLAFGPEHSWHLWSWENLFIGMMGVADAIVVYWRLIRRYHQMQMRHVISELHYIADGHLDHRIHLAVNSDLQRVVDSINALVESTVESMNEERRIEASKDELITNVSHDIRTPLTSIIGYLGLIEDKQYHSEDDVQKYVHTAYLKSKQMKVLVEDLFEYTKARQTTTKMNAQRFDMAAMLDQLAASFELEAEKRHIEFIVDSDPKPLMMEADTDKLGRVFNNLIVNALKYGKGAQHIYLNSEKIGNEVVVHVSNDGAEIPNDSLSQLFDRFYRVEESRSQETGGSGLGLAIAQSFVTLHGGYIYAESSPKLTSFVIHLPLRIGEQLAHNGKQGLTTNTSAATPAGEAH</sequence>
<dbReference type="SMART" id="SM00388">
    <property type="entry name" value="HisKA"/>
    <property type="match status" value="1"/>
</dbReference>
<evidence type="ECO:0000256" key="6">
    <source>
        <dbReference type="ARBA" id="ARBA00022679"/>
    </source>
</evidence>
<dbReference type="Proteomes" id="UP000051922">
    <property type="component" value="Unassembled WGS sequence"/>
</dbReference>
<keyword evidence="18" id="KW-1185">Reference proteome</keyword>
<accession>A0A0R1U3W0</accession>
<name>A0A0R1U3W0_9LACO</name>
<keyword evidence="7 14" id="KW-0812">Transmembrane</keyword>
<keyword evidence="10" id="KW-0067">ATP-binding</keyword>
<dbReference type="EC" id="2.7.13.3" evidence="3"/>
<dbReference type="AlphaFoldDB" id="A0A0R1U3W0"/>
<organism evidence="17 18">
    <name type="scientific">Lacticaseibacillus pantheris DSM 15945 = JCM 12539 = NBRC 106106</name>
    <dbReference type="NCBI Taxonomy" id="1423783"/>
    <lineage>
        <taxon>Bacteria</taxon>
        <taxon>Bacillati</taxon>
        <taxon>Bacillota</taxon>
        <taxon>Bacilli</taxon>
        <taxon>Lactobacillales</taxon>
        <taxon>Lactobacillaceae</taxon>
        <taxon>Lacticaseibacillus</taxon>
    </lineage>
</organism>
<dbReference type="CDD" id="cd00082">
    <property type="entry name" value="HisKA"/>
    <property type="match status" value="1"/>
</dbReference>
<evidence type="ECO:0000256" key="8">
    <source>
        <dbReference type="ARBA" id="ARBA00022741"/>
    </source>
</evidence>
<feature type="transmembrane region" description="Helical" evidence="14">
    <location>
        <begin position="74"/>
        <end position="92"/>
    </location>
</feature>
<evidence type="ECO:0000256" key="5">
    <source>
        <dbReference type="ARBA" id="ARBA00022553"/>
    </source>
</evidence>
<dbReference type="InterPro" id="IPR036097">
    <property type="entry name" value="HisK_dim/P_sf"/>
</dbReference>
<evidence type="ECO:0000313" key="18">
    <source>
        <dbReference type="Proteomes" id="UP000051922"/>
    </source>
</evidence>
<dbReference type="FunFam" id="1.10.287.130:FF:000008">
    <property type="entry name" value="Two-component sensor histidine kinase"/>
    <property type="match status" value="1"/>
</dbReference>
<comment type="caution">
    <text evidence="17">The sequence shown here is derived from an EMBL/GenBank/DDBJ whole genome shotgun (WGS) entry which is preliminary data.</text>
</comment>
<evidence type="ECO:0000256" key="10">
    <source>
        <dbReference type="ARBA" id="ARBA00022840"/>
    </source>
</evidence>
<dbReference type="PANTHER" id="PTHR45528:SF1">
    <property type="entry name" value="SENSOR HISTIDINE KINASE CPXA"/>
    <property type="match status" value="1"/>
</dbReference>
<evidence type="ECO:0000313" key="17">
    <source>
        <dbReference type="EMBL" id="KRL87968.1"/>
    </source>
</evidence>
<keyword evidence="5" id="KW-0597">Phosphoprotein</keyword>
<keyword evidence="13 14" id="KW-0472">Membrane</keyword>
<feature type="domain" description="Histidine kinase" evidence="15">
    <location>
        <begin position="161"/>
        <end position="378"/>
    </location>
</feature>
<keyword evidence="12" id="KW-0902">Two-component regulatory system</keyword>
<dbReference type="PROSITE" id="PS50109">
    <property type="entry name" value="HIS_KIN"/>
    <property type="match status" value="1"/>
</dbReference>
<dbReference type="STRING" id="1423783.FC50_GL001075"/>
<dbReference type="InterPro" id="IPR004358">
    <property type="entry name" value="Sig_transdc_His_kin-like_C"/>
</dbReference>
<protein>
    <recommendedName>
        <fullName evidence="3">histidine kinase</fullName>
        <ecNumber evidence="3">2.7.13.3</ecNumber>
    </recommendedName>
</protein>
<evidence type="ECO:0000256" key="13">
    <source>
        <dbReference type="ARBA" id="ARBA00023136"/>
    </source>
</evidence>
<keyword evidence="4" id="KW-1003">Cell membrane</keyword>
<dbReference type="InterPro" id="IPR036890">
    <property type="entry name" value="HATPase_C_sf"/>
</dbReference>
<dbReference type="PROSITE" id="PS50885">
    <property type="entry name" value="HAMP"/>
    <property type="match status" value="1"/>
</dbReference>
<evidence type="ECO:0000256" key="12">
    <source>
        <dbReference type="ARBA" id="ARBA00023012"/>
    </source>
</evidence>
<evidence type="ECO:0000259" key="15">
    <source>
        <dbReference type="PROSITE" id="PS50109"/>
    </source>
</evidence>
<dbReference type="InterPro" id="IPR050398">
    <property type="entry name" value="HssS/ArlS-like"/>
</dbReference>
<dbReference type="Gene3D" id="1.10.287.130">
    <property type="match status" value="1"/>
</dbReference>
<dbReference type="Pfam" id="PF02518">
    <property type="entry name" value="HATPase_c"/>
    <property type="match status" value="1"/>
</dbReference>
<dbReference type="InterPro" id="IPR003661">
    <property type="entry name" value="HisK_dim/P_dom"/>
</dbReference>
<comment type="subcellular location">
    <subcellularLocation>
        <location evidence="2">Cell membrane</location>
        <topology evidence="2">Multi-pass membrane protein</topology>
    </subcellularLocation>
</comment>
<comment type="catalytic activity">
    <reaction evidence="1">
        <text>ATP + protein L-histidine = ADP + protein N-phospho-L-histidine.</text>
        <dbReference type="EC" id="2.7.13.3"/>
    </reaction>
</comment>
<gene>
    <name evidence="17" type="ORF">FC50_GL001075</name>
</gene>
<evidence type="ECO:0000256" key="3">
    <source>
        <dbReference type="ARBA" id="ARBA00012438"/>
    </source>
</evidence>
<evidence type="ECO:0000259" key="16">
    <source>
        <dbReference type="PROSITE" id="PS50885"/>
    </source>
</evidence>
<proteinExistence type="predicted"/>
<dbReference type="PATRIC" id="fig|1423783.4.peg.1112"/>
<dbReference type="EMBL" id="AZFJ01000011">
    <property type="protein sequence ID" value="KRL87968.1"/>
    <property type="molecule type" value="Genomic_DNA"/>
</dbReference>
<feature type="domain" description="HAMP" evidence="16">
    <location>
        <begin position="94"/>
        <end position="146"/>
    </location>
</feature>
<evidence type="ECO:0000256" key="4">
    <source>
        <dbReference type="ARBA" id="ARBA00022475"/>
    </source>
</evidence>
<dbReference type="InterPro" id="IPR003660">
    <property type="entry name" value="HAMP_dom"/>
</dbReference>
<dbReference type="Gene3D" id="3.30.565.10">
    <property type="entry name" value="Histidine kinase-like ATPase, C-terminal domain"/>
    <property type="match status" value="1"/>
</dbReference>
<dbReference type="SUPFAM" id="SSF47384">
    <property type="entry name" value="Homodimeric domain of signal transducing histidine kinase"/>
    <property type="match status" value="1"/>
</dbReference>
<reference evidence="17 18" key="1">
    <citation type="journal article" date="2015" name="Genome Announc.">
        <title>Expanding the biotechnology potential of lactobacilli through comparative genomics of 213 strains and associated genera.</title>
        <authorList>
            <person name="Sun Z."/>
            <person name="Harris H.M."/>
            <person name="McCann A."/>
            <person name="Guo C."/>
            <person name="Argimon S."/>
            <person name="Zhang W."/>
            <person name="Yang X."/>
            <person name="Jeffery I.B."/>
            <person name="Cooney J.C."/>
            <person name="Kagawa T.F."/>
            <person name="Liu W."/>
            <person name="Song Y."/>
            <person name="Salvetti E."/>
            <person name="Wrobel A."/>
            <person name="Rasinkangas P."/>
            <person name="Parkhill J."/>
            <person name="Rea M.C."/>
            <person name="O'Sullivan O."/>
            <person name="Ritari J."/>
            <person name="Douillard F.P."/>
            <person name="Paul Ross R."/>
            <person name="Yang R."/>
            <person name="Briner A.E."/>
            <person name="Felis G.E."/>
            <person name="de Vos W.M."/>
            <person name="Barrangou R."/>
            <person name="Klaenhammer T.R."/>
            <person name="Caufield P.W."/>
            <person name="Cui Y."/>
            <person name="Zhang H."/>
            <person name="O'Toole P.W."/>
        </authorList>
    </citation>
    <scope>NUCLEOTIDE SEQUENCE [LARGE SCALE GENOMIC DNA]</scope>
    <source>
        <strain evidence="17 18">DSM 15945</strain>
    </source>
</reference>
<dbReference type="RefSeq" id="WP_056956209.1">
    <property type="nucleotide sequence ID" value="NZ_AZFJ01000011.1"/>
</dbReference>
<evidence type="ECO:0000256" key="1">
    <source>
        <dbReference type="ARBA" id="ARBA00000085"/>
    </source>
</evidence>
<dbReference type="CDD" id="cd00075">
    <property type="entry name" value="HATPase"/>
    <property type="match status" value="1"/>
</dbReference>
<dbReference type="Pfam" id="PF00512">
    <property type="entry name" value="HisKA"/>
    <property type="match status" value="1"/>
</dbReference>
<dbReference type="FunFam" id="3.30.565.10:FF:000013">
    <property type="entry name" value="Two-component sensor histidine kinase"/>
    <property type="match status" value="1"/>
</dbReference>
<keyword evidence="11 14" id="KW-1133">Transmembrane helix</keyword>
<evidence type="ECO:0000256" key="2">
    <source>
        <dbReference type="ARBA" id="ARBA00004651"/>
    </source>
</evidence>
<evidence type="ECO:0000256" key="9">
    <source>
        <dbReference type="ARBA" id="ARBA00022777"/>
    </source>
</evidence>
<dbReference type="PRINTS" id="PR00344">
    <property type="entry name" value="BCTRLSENSOR"/>
</dbReference>
<keyword evidence="6" id="KW-0808">Transferase</keyword>
<dbReference type="SUPFAM" id="SSF55874">
    <property type="entry name" value="ATPase domain of HSP90 chaperone/DNA topoisomerase II/histidine kinase"/>
    <property type="match status" value="1"/>
</dbReference>
<feature type="transmembrane region" description="Helical" evidence="14">
    <location>
        <begin position="15"/>
        <end position="37"/>
    </location>
</feature>
<evidence type="ECO:0000256" key="7">
    <source>
        <dbReference type="ARBA" id="ARBA00022692"/>
    </source>
</evidence>
<keyword evidence="8" id="KW-0547">Nucleotide-binding</keyword>
<dbReference type="InterPro" id="IPR005467">
    <property type="entry name" value="His_kinase_dom"/>
</dbReference>
<dbReference type="OrthoDB" id="335833at2"/>
<keyword evidence="9 17" id="KW-0418">Kinase</keyword>
<dbReference type="GO" id="GO:0000155">
    <property type="term" value="F:phosphorelay sensor kinase activity"/>
    <property type="evidence" value="ECO:0007669"/>
    <property type="project" value="InterPro"/>
</dbReference>